<reference evidence="5 6" key="1">
    <citation type="submission" date="2019-05" db="EMBL/GenBank/DDBJ databases">
        <title>We sequenced the genome of Paenibacillus hemerocallicola KCTC 33185 for further insight into its adaptation and study the phylogeny of Paenibacillus.</title>
        <authorList>
            <person name="Narsing Rao M.P."/>
        </authorList>
    </citation>
    <scope>NUCLEOTIDE SEQUENCE [LARGE SCALE GENOMIC DNA]</scope>
    <source>
        <strain evidence="5 6">KCTC 33185</strain>
    </source>
</reference>
<protein>
    <submittedName>
        <fullName evidence="5">Extracellular solute-binding protein</fullName>
    </submittedName>
</protein>
<evidence type="ECO:0000313" key="5">
    <source>
        <dbReference type="EMBL" id="TNJ67816.1"/>
    </source>
</evidence>
<dbReference type="PANTHER" id="PTHR43649">
    <property type="entry name" value="ARABINOSE-BINDING PROTEIN-RELATED"/>
    <property type="match status" value="1"/>
</dbReference>
<organism evidence="5 6">
    <name type="scientific">Paenibacillus hemerocallicola</name>
    <dbReference type="NCBI Taxonomy" id="1172614"/>
    <lineage>
        <taxon>Bacteria</taxon>
        <taxon>Bacillati</taxon>
        <taxon>Bacillota</taxon>
        <taxon>Bacilli</taxon>
        <taxon>Bacillales</taxon>
        <taxon>Paenibacillaceae</taxon>
        <taxon>Paenibacillus</taxon>
    </lineage>
</organism>
<dbReference type="OrthoDB" id="9768630at2"/>
<evidence type="ECO:0000256" key="1">
    <source>
        <dbReference type="ARBA" id="ARBA00004196"/>
    </source>
</evidence>
<evidence type="ECO:0000256" key="4">
    <source>
        <dbReference type="ARBA" id="ARBA00022729"/>
    </source>
</evidence>
<evidence type="ECO:0000313" key="6">
    <source>
        <dbReference type="Proteomes" id="UP000307943"/>
    </source>
</evidence>
<gene>
    <name evidence="5" type="ORF">FE784_03465</name>
</gene>
<dbReference type="Pfam" id="PF01547">
    <property type="entry name" value="SBP_bac_1"/>
    <property type="match status" value="1"/>
</dbReference>
<keyword evidence="6" id="KW-1185">Reference proteome</keyword>
<dbReference type="InterPro" id="IPR006059">
    <property type="entry name" value="SBP"/>
</dbReference>
<keyword evidence="4" id="KW-0732">Signal</keyword>
<dbReference type="InterPro" id="IPR050490">
    <property type="entry name" value="Bact_solute-bd_prot1"/>
</dbReference>
<dbReference type="PANTHER" id="PTHR43649:SF31">
    <property type="entry name" value="SN-GLYCEROL-3-PHOSPHATE-BINDING PERIPLASMIC PROTEIN UGPB"/>
    <property type="match status" value="1"/>
</dbReference>
<dbReference type="Gene3D" id="3.40.190.10">
    <property type="entry name" value="Periplasmic binding protein-like II"/>
    <property type="match status" value="1"/>
</dbReference>
<name>A0A5C4TGN4_9BACL</name>
<dbReference type="Proteomes" id="UP000307943">
    <property type="component" value="Unassembled WGS sequence"/>
</dbReference>
<comment type="caution">
    <text evidence="5">The sequence shown here is derived from an EMBL/GenBank/DDBJ whole genome shotgun (WGS) entry which is preliminary data.</text>
</comment>
<comment type="similarity">
    <text evidence="2">Belongs to the bacterial solute-binding protein 1 family.</text>
</comment>
<evidence type="ECO:0000256" key="3">
    <source>
        <dbReference type="ARBA" id="ARBA00022448"/>
    </source>
</evidence>
<sequence length="443" mass="49276">MSSSMKRHEVKRILSGPAMLLIPLMLALTGCGGERGNEPATKEMENRPVDTTPVTLQLFLQQSVSDQDVNQIWIEPLKKIYPHITLELIRPGKDVTIDSLIAAGKIPDMIYAFNGILPGYYLTDLLMDMSPLIKQHQIDLSRFDPAVMQSIAAVSKEGSIVALPFTNQFAALYYNKTLFNRFGVPYPKDGMTWDDAAELAKKLSRSEGGVKFAGMDVETVSRVARPLAALKIDGATDKASVNTEAWRKAFDLVRTVYTIPNNERPSNTNSLNRFMKEQSVAMLGTVNILAQGLEDAMKQGLDWDMAQYPSYKEYPNVSTIVDSHVFSITKTSKHKDQAMLALKVFTSDEVQLKSTKTTGRLTILNNNDVKQQLGKDMPFLQGKHLDAAFKSKIIASPAFSRFEFGANSNALTDAMYEYIDGKDINTTLRDLEQKINTNIANSK</sequence>
<keyword evidence="3" id="KW-0813">Transport</keyword>
<dbReference type="GO" id="GO:0030313">
    <property type="term" value="C:cell envelope"/>
    <property type="evidence" value="ECO:0007669"/>
    <property type="project" value="UniProtKB-SubCell"/>
</dbReference>
<evidence type="ECO:0000256" key="2">
    <source>
        <dbReference type="ARBA" id="ARBA00008520"/>
    </source>
</evidence>
<dbReference type="AlphaFoldDB" id="A0A5C4TGN4"/>
<comment type="subcellular location">
    <subcellularLocation>
        <location evidence="1">Cell envelope</location>
    </subcellularLocation>
</comment>
<accession>A0A5C4TGN4</accession>
<dbReference type="SUPFAM" id="SSF53850">
    <property type="entry name" value="Periplasmic binding protein-like II"/>
    <property type="match status" value="1"/>
</dbReference>
<dbReference type="PROSITE" id="PS51257">
    <property type="entry name" value="PROKAR_LIPOPROTEIN"/>
    <property type="match status" value="1"/>
</dbReference>
<dbReference type="EMBL" id="VDCQ01000003">
    <property type="protein sequence ID" value="TNJ67816.1"/>
    <property type="molecule type" value="Genomic_DNA"/>
</dbReference>
<proteinExistence type="inferred from homology"/>